<dbReference type="PROSITE" id="PS50297">
    <property type="entry name" value="ANK_REP_REGION"/>
    <property type="match status" value="1"/>
</dbReference>
<dbReference type="SMART" id="SM00248">
    <property type="entry name" value="ANK"/>
    <property type="match status" value="5"/>
</dbReference>
<feature type="repeat" description="ANK" evidence="3">
    <location>
        <begin position="161"/>
        <end position="194"/>
    </location>
</feature>
<dbReference type="InterPro" id="IPR036770">
    <property type="entry name" value="Ankyrin_rpt-contain_sf"/>
</dbReference>
<protein>
    <recommendedName>
        <fullName evidence="5">Ankyrin repeat protein</fullName>
    </recommendedName>
</protein>
<dbReference type="SUPFAM" id="SSF48403">
    <property type="entry name" value="Ankyrin repeat"/>
    <property type="match status" value="1"/>
</dbReference>
<evidence type="ECO:0000256" key="1">
    <source>
        <dbReference type="ARBA" id="ARBA00022737"/>
    </source>
</evidence>
<name>A0A7R9ZEF3_9STRA</name>
<dbReference type="Pfam" id="PF12796">
    <property type="entry name" value="Ank_2"/>
    <property type="match status" value="1"/>
</dbReference>
<evidence type="ECO:0008006" key="5">
    <source>
        <dbReference type="Google" id="ProtNLM"/>
    </source>
</evidence>
<organism evidence="4">
    <name type="scientific">Pseudictyota dubia</name>
    <dbReference type="NCBI Taxonomy" id="2749911"/>
    <lineage>
        <taxon>Eukaryota</taxon>
        <taxon>Sar</taxon>
        <taxon>Stramenopiles</taxon>
        <taxon>Ochrophyta</taxon>
        <taxon>Bacillariophyta</taxon>
        <taxon>Mediophyceae</taxon>
        <taxon>Biddulphiophycidae</taxon>
        <taxon>Eupodiscales</taxon>
        <taxon>Odontellaceae</taxon>
        <taxon>Pseudictyota</taxon>
    </lineage>
</organism>
<gene>
    <name evidence="4" type="ORF">TDUB1175_LOCUS20830</name>
</gene>
<sequence length="396" mass="44566">MGLGCEEQEGTTPRRILINAAGDLDISKIQRLLDGATSEEERRDLLAVERNEGTWGACHHQAALHAAIRGLNRRDSATDEKRRRWIEVLELLLRNGADANDVYSDYDWRGCGKSESAFQMILERGGSRDARLLKLFLESGGADPNLEQTSSVHTRRVDSIMSHTPLHTVVSYGEAIDCAIELIRAGADVNACRTERGFMAKLLLSETPLHIAARNGSVEWCSLLLSKGADVDAVQQYQEYFQSEVDEVESGSDDSDTEGHVPSVRTVRQCALHIAIKNSNPDLVRLLILYNANKYAQYIFGNERKTVEELCEETVDEETRKTLRDALGAEWSTNTHKYFPASFRDSVRTTLLTAKREEWPIYTDNIMGLIFAYAADMKAAEMSDKKEENEEYRKPE</sequence>
<proteinExistence type="predicted"/>
<evidence type="ECO:0000313" key="4">
    <source>
        <dbReference type="EMBL" id="CAD8322413.1"/>
    </source>
</evidence>
<dbReference type="InterPro" id="IPR002110">
    <property type="entry name" value="Ankyrin_rpt"/>
</dbReference>
<accession>A0A7R9ZEF3</accession>
<dbReference type="PANTHER" id="PTHR24189:SF50">
    <property type="entry name" value="ANKYRIN REPEAT AND SOCS BOX PROTEIN 2"/>
    <property type="match status" value="1"/>
</dbReference>
<reference evidence="4" key="1">
    <citation type="submission" date="2021-01" db="EMBL/GenBank/DDBJ databases">
        <authorList>
            <person name="Corre E."/>
            <person name="Pelletier E."/>
            <person name="Niang G."/>
            <person name="Scheremetjew M."/>
            <person name="Finn R."/>
            <person name="Kale V."/>
            <person name="Holt S."/>
            <person name="Cochrane G."/>
            <person name="Meng A."/>
            <person name="Brown T."/>
            <person name="Cohen L."/>
        </authorList>
    </citation>
    <scope>NUCLEOTIDE SEQUENCE</scope>
    <source>
        <strain evidence="4">CCMP147</strain>
    </source>
</reference>
<dbReference type="InterPro" id="IPR050745">
    <property type="entry name" value="Multifunctional_regulatory"/>
</dbReference>
<dbReference type="Pfam" id="PF00023">
    <property type="entry name" value="Ank"/>
    <property type="match status" value="1"/>
</dbReference>
<dbReference type="AlphaFoldDB" id="A0A7R9ZEF3"/>
<evidence type="ECO:0000256" key="3">
    <source>
        <dbReference type="PROSITE-ProRule" id="PRU00023"/>
    </source>
</evidence>
<evidence type="ECO:0000256" key="2">
    <source>
        <dbReference type="ARBA" id="ARBA00023043"/>
    </source>
</evidence>
<dbReference type="Gene3D" id="1.25.40.20">
    <property type="entry name" value="Ankyrin repeat-containing domain"/>
    <property type="match status" value="2"/>
</dbReference>
<feature type="repeat" description="ANK" evidence="3">
    <location>
        <begin position="204"/>
        <end position="236"/>
    </location>
</feature>
<keyword evidence="1" id="KW-0677">Repeat</keyword>
<keyword evidence="2 3" id="KW-0040">ANK repeat</keyword>
<dbReference type="PANTHER" id="PTHR24189">
    <property type="entry name" value="MYOTROPHIN"/>
    <property type="match status" value="1"/>
</dbReference>
<dbReference type="PROSITE" id="PS50088">
    <property type="entry name" value="ANK_REPEAT"/>
    <property type="match status" value="2"/>
</dbReference>
<dbReference type="EMBL" id="HBED01041375">
    <property type="protein sequence ID" value="CAD8322413.1"/>
    <property type="molecule type" value="Transcribed_RNA"/>
</dbReference>